<dbReference type="OrthoDB" id="6285913at2759"/>
<dbReference type="GeneID" id="106150789"/>
<dbReference type="GO" id="GO:0008083">
    <property type="term" value="F:growth factor activity"/>
    <property type="evidence" value="ECO:0007669"/>
    <property type="project" value="TreeGrafter"/>
</dbReference>
<dbReference type="InterPro" id="IPR003609">
    <property type="entry name" value="Pan_app"/>
</dbReference>
<organism evidence="8 9">
    <name type="scientific">Lingula anatina</name>
    <name type="common">Brachiopod</name>
    <name type="synonym">Lingula unguis</name>
    <dbReference type="NCBI Taxonomy" id="7574"/>
    <lineage>
        <taxon>Eukaryota</taxon>
        <taxon>Metazoa</taxon>
        <taxon>Spiralia</taxon>
        <taxon>Lophotrochozoa</taxon>
        <taxon>Brachiopoda</taxon>
        <taxon>Linguliformea</taxon>
        <taxon>Lingulata</taxon>
        <taxon>Lingulida</taxon>
        <taxon>Linguloidea</taxon>
        <taxon>Lingulidae</taxon>
        <taxon>Lingula</taxon>
    </lineage>
</organism>
<reference evidence="9" key="1">
    <citation type="submission" date="2025-08" db="UniProtKB">
        <authorList>
            <consortium name="RefSeq"/>
        </authorList>
    </citation>
    <scope>IDENTIFICATION</scope>
    <source>
        <tissue evidence="9">Gonads</tissue>
    </source>
</reference>
<keyword evidence="2" id="KW-0964">Secreted</keyword>
<evidence type="ECO:0000256" key="4">
    <source>
        <dbReference type="ARBA" id="ARBA00022734"/>
    </source>
</evidence>
<feature type="domain" description="C-type lectin" evidence="6">
    <location>
        <begin position="158"/>
        <end position="222"/>
    </location>
</feature>
<dbReference type="Pfam" id="PF00059">
    <property type="entry name" value="Lectin_C"/>
    <property type="match status" value="1"/>
</dbReference>
<protein>
    <submittedName>
        <fullName evidence="9">Pulmonary surfactant-associated protein A-like</fullName>
    </submittedName>
</protein>
<feature type="domain" description="Apple" evidence="7">
    <location>
        <begin position="14"/>
        <end position="88"/>
    </location>
</feature>
<dbReference type="InterPro" id="IPR001304">
    <property type="entry name" value="C-type_lectin-like"/>
</dbReference>
<keyword evidence="8" id="KW-1185">Reference proteome</keyword>
<dbReference type="GO" id="GO:0030246">
    <property type="term" value="F:carbohydrate binding"/>
    <property type="evidence" value="ECO:0007669"/>
    <property type="project" value="UniProtKB-KW"/>
</dbReference>
<accession>A0A1S3GZQ5</accession>
<dbReference type="AlphaFoldDB" id="A0A1S3GZQ5"/>
<dbReference type="Gene3D" id="3.10.100.10">
    <property type="entry name" value="Mannose-Binding Protein A, subunit A"/>
    <property type="match status" value="1"/>
</dbReference>
<dbReference type="InterPro" id="IPR016187">
    <property type="entry name" value="CTDL_fold"/>
</dbReference>
<dbReference type="InParanoid" id="A0A1S3GZQ5"/>
<dbReference type="SUPFAM" id="SSF56436">
    <property type="entry name" value="C-type lectin-like"/>
    <property type="match status" value="1"/>
</dbReference>
<evidence type="ECO:0000256" key="5">
    <source>
        <dbReference type="ARBA" id="ARBA00023157"/>
    </source>
</evidence>
<dbReference type="PANTHER" id="PTHR22799:SF1">
    <property type="entry name" value="C-TYPE LECTIN DOMAIN FAMILY 11 MEMBER A"/>
    <property type="match status" value="1"/>
</dbReference>
<evidence type="ECO:0000256" key="1">
    <source>
        <dbReference type="ARBA" id="ARBA00004613"/>
    </source>
</evidence>
<gene>
    <name evidence="9" type="primary">LOC106150789</name>
</gene>
<dbReference type="RefSeq" id="XP_013379233.1">
    <property type="nucleotide sequence ID" value="XM_013523779.1"/>
</dbReference>
<proteinExistence type="predicted"/>
<evidence type="ECO:0000256" key="2">
    <source>
        <dbReference type="ARBA" id="ARBA00022525"/>
    </source>
</evidence>
<dbReference type="PANTHER" id="PTHR22799">
    <property type="entry name" value="TETRANECTIN-RELATED"/>
    <property type="match status" value="1"/>
</dbReference>
<dbReference type="GO" id="GO:0005615">
    <property type="term" value="C:extracellular space"/>
    <property type="evidence" value="ECO:0007669"/>
    <property type="project" value="TreeGrafter"/>
</dbReference>
<dbReference type="PROSITE" id="PS00615">
    <property type="entry name" value="C_TYPE_LECTIN_1"/>
    <property type="match status" value="1"/>
</dbReference>
<evidence type="ECO:0000256" key="3">
    <source>
        <dbReference type="ARBA" id="ARBA00022729"/>
    </source>
</evidence>
<keyword evidence="5" id="KW-1015">Disulfide bond</keyword>
<evidence type="ECO:0000259" key="7">
    <source>
        <dbReference type="PROSITE" id="PS50948"/>
    </source>
</evidence>
<keyword evidence="3" id="KW-0732">Signal</keyword>
<name>A0A1S3GZQ5_LINAN</name>
<dbReference type="KEGG" id="lak:106150789"/>
<evidence type="ECO:0000313" key="8">
    <source>
        <dbReference type="Proteomes" id="UP000085678"/>
    </source>
</evidence>
<dbReference type="PROSITE" id="PS50948">
    <property type="entry name" value="PAN"/>
    <property type="match status" value="1"/>
</dbReference>
<evidence type="ECO:0000259" key="6">
    <source>
        <dbReference type="PROSITE" id="PS50041"/>
    </source>
</evidence>
<dbReference type="Proteomes" id="UP000085678">
    <property type="component" value="Unplaced"/>
</dbReference>
<dbReference type="SMART" id="SM00034">
    <property type="entry name" value="CLECT"/>
    <property type="match status" value="1"/>
</dbReference>
<comment type="subcellular location">
    <subcellularLocation>
        <location evidence="1">Secreted</location>
    </subcellularLocation>
</comment>
<dbReference type="InterPro" id="IPR016186">
    <property type="entry name" value="C-type_lectin-like/link_sf"/>
</dbReference>
<sequence length="223" mass="24906">MSTNIYRYVNPPSCRENVANTNVFGRQYVSTKSVCAIACTANTPRCVGFNYIKADSGEDLCEYAGAKSDENSTNLVHRDGYKYFEQRAVFGWEQTTSQKMATGGGTLQMEIRWNIQHGIQLSRMAEVEKTLEMSEQQVTCSQSRPYPAYTYVPITGSIWLGADDIVQDGDWRWNAANGEPVDYSEWRPNEPNGGSGENCMELFSDGAWNDESCSSARAFLCEG</sequence>
<keyword evidence="4" id="KW-0430">Lectin</keyword>
<dbReference type="PROSITE" id="PS50041">
    <property type="entry name" value="C_TYPE_LECTIN_2"/>
    <property type="match status" value="1"/>
</dbReference>
<dbReference type="InterPro" id="IPR051663">
    <property type="entry name" value="CLec_Tetranectin-domain"/>
</dbReference>
<dbReference type="InterPro" id="IPR018378">
    <property type="entry name" value="C-type_lectin_CS"/>
</dbReference>
<evidence type="ECO:0000313" key="9">
    <source>
        <dbReference type="RefSeq" id="XP_013379233.1"/>
    </source>
</evidence>